<proteinExistence type="predicted"/>
<keyword evidence="1" id="KW-0175">Coiled coil</keyword>
<evidence type="ECO:0000313" key="4">
    <source>
        <dbReference type="Proteomes" id="UP000008784"/>
    </source>
</evidence>
<feature type="compositionally biased region" description="Polar residues" evidence="2">
    <location>
        <begin position="55"/>
        <end position="66"/>
    </location>
</feature>
<evidence type="ECO:0000256" key="2">
    <source>
        <dbReference type="SAM" id="MobiDB-lite"/>
    </source>
</evidence>
<feature type="coiled-coil region" evidence="1">
    <location>
        <begin position="202"/>
        <end position="243"/>
    </location>
</feature>
<dbReference type="OMA" id="CMANTEA"/>
<sequence length="690" mass="77061">MSFIVNRLRSGSTAGENGFAPAINVENGAGGFSNGPRSSSRSPPTAGLGGRFRSKSPNSRARSTVRTSSFPSTPPAFPTPFHPFKLHPHSNKNQVNALKFIDRIDSLLFLGHTGQTVLAAIPACMANTEAQGWYNRVMNSDIRRKSTIEEFRELLIIDHIWSVEQSRIQARYQSQTAANANRKDPYLDSAEFKLHLAYIRDIVRLEEGQSKDEKKITQLEAEKSQLVERENTLQMAVADLQNETVSRNGGQPLPVLQRTNDILTNMKQLDDSKLKVSMLEQEKRALNEKIASLQMKVDDSDSTNIHVSNIRLQLQNTNTKNAELQNIILQLEQSNSSLQQRLLAAHSAPPSQSPPPTNAAADNKELQQLKKQNQQILNDLHQKEIRVHDLEAQVRSYSFLQAQHNEQQRNDIQPLLGLQAPAQQAAVDRTAITNLEEIIKQKDFTITNLHSNLNKLTDESINRIHRVYQVEQLLLDSQLVTRNKDAQIFTLERRLSNLGHQKDCNCTNCALNHPNGAQPNNGIQTPMSMTRIGSPDVKRTTSPEFRPAPRVMSISSASELSGPTISSRTGTPFQQNATRTPPRFLDIKFKYAELYPSFIPGNIAPRVAQLLQNGLTILHPSHEFTKLWENIAQGLLETLGGDGASLGELTRHMKLCFREREGETLNGLVVATVWGEVWSSVTGLDVVCDF</sequence>
<evidence type="ECO:0000256" key="1">
    <source>
        <dbReference type="SAM" id="Coils"/>
    </source>
</evidence>
<dbReference type="Proteomes" id="UP000008784">
    <property type="component" value="Unassembled WGS sequence"/>
</dbReference>
<dbReference type="AlphaFoldDB" id="G1XKU2"/>
<organism evidence="3 4">
    <name type="scientific">Arthrobotrys oligospora (strain ATCC 24927 / CBS 115.81 / DSM 1491)</name>
    <name type="common">Nematode-trapping fungus</name>
    <name type="synonym">Didymozoophaga oligospora</name>
    <dbReference type="NCBI Taxonomy" id="756982"/>
    <lineage>
        <taxon>Eukaryota</taxon>
        <taxon>Fungi</taxon>
        <taxon>Dikarya</taxon>
        <taxon>Ascomycota</taxon>
        <taxon>Pezizomycotina</taxon>
        <taxon>Orbiliomycetes</taxon>
        <taxon>Orbiliales</taxon>
        <taxon>Orbiliaceae</taxon>
        <taxon>Orbilia</taxon>
        <taxon>Orbilia oligospora</taxon>
    </lineage>
</organism>
<gene>
    <name evidence="3" type="ORF">AOL_s00110g112</name>
</gene>
<name>G1XKU2_ARTOA</name>
<dbReference type="HOGENOM" id="CLU_398993_0_0_1"/>
<feature type="region of interest" description="Disordered" evidence="2">
    <location>
        <begin position="556"/>
        <end position="579"/>
    </location>
</feature>
<feature type="region of interest" description="Disordered" evidence="2">
    <location>
        <begin position="340"/>
        <end position="360"/>
    </location>
</feature>
<accession>G1XKU2</accession>
<comment type="caution">
    <text evidence="3">The sequence shown here is derived from an EMBL/GenBank/DDBJ whole genome shotgun (WGS) entry which is preliminary data.</text>
</comment>
<evidence type="ECO:0000313" key="3">
    <source>
        <dbReference type="EMBL" id="EGX46288.1"/>
    </source>
</evidence>
<protein>
    <submittedName>
        <fullName evidence="3">Uncharacterized protein</fullName>
    </submittedName>
</protein>
<feature type="compositionally biased region" description="Low complexity" evidence="2">
    <location>
        <begin position="340"/>
        <end position="350"/>
    </location>
</feature>
<dbReference type="RefSeq" id="XP_011125104.1">
    <property type="nucleotide sequence ID" value="XM_011126802.1"/>
</dbReference>
<keyword evidence="4" id="KW-1185">Reference proteome</keyword>
<dbReference type="GeneID" id="22895993"/>
<dbReference type="OrthoDB" id="5363851at2759"/>
<feature type="region of interest" description="Disordered" evidence="2">
    <location>
        <begin position="30"/>
        <end position="76"/>
    </location>
</feature>
<dbReference type="EMBL" id="ADOT01000194">
    <property type="protein sequence ID" value="EGX46288.1"/>
    <property type="molecule type" value="Genomic_DNA"/>
</dbReference>
<reference evidence="3 4" key="1">
    <citation type="journal article" date="2011" name="PLoS Pathog.">
        <title>Genomic and proteomic analyses of the fungus Arthrobotrys oligospora provide insights into nematode-trap formation.</title>
        <authorList>
            <person name="Yang J."/>
            <person name="Wang L."/>
            <person name="Ji X."/>
            <person name="Feng Y."/>
            <person name="Li X."/>
            <person name="Zou C."/>
            <person name="Xu J."/>
            <person name="Ren Y."/>
            <person name="Mi Q."/>
            <person name="Wu J."/>
            <person name="Liu S."/>
            <person name="Liu Y."/>
            <person name="Huang X."/>
            <person name="Wang H."/>
            <person name="Niu X."/>
            <person name="Li J."/>
            <person name="Liang L."/>
            <person name="Luo Y."/>
            <person name="Ji K."/>
            <person name="Zhou W."/>
            <person name="Yu Z."/>
            <person name="Li G."/>
            <person name="Liu Y."/>
            <person name="Li L."/>
            <person name="Qiao M."/>
            <person name="Feng L."/>
            <person name="Zhang K.-Q."/>
        </authorList>
    </citation>
    <scope>NUCLEOTIDE SEQUENCE [LARGE SCALE GENOMIC DNA]</scope>
    <source>
        <strain evidence="4">ATCC 24927 / CBS 115.81 / DSM 1491</strain>
    </source>
</reference>
<dbReference type="InParanoid" id="G1XKU2"/>